<reference evidence="7 8" key="1">
    <citation type="submission" date="2017-11" db="EMBL/GenBank/DDBJ databases">
        <title>The genome of Rhizophagus clarus HR1 reveals common genetic basis of auxotrophy among arbuscular mycorrhizal fungi.</title>
        <authorList>
            <person name="Kobayashi Y."/>
        </authorList>
    </citation>
    <scope>NUCLEOTIDE SEQUENCE [LARGE SCALE GENOMIC DNA]</scope>
    <source>
        <strain evidence="7 8">HR1</strain>
    </source>
</reference>
<evidence type="ECO:0000256" key="5">
    <source>
        <dbReference type="ARBA" id="ARBA00023242"/>
    </source>
</evidence>
<name>A0A2Z6SKB0_9GLOM</name>
<evidence type="ECO:0000256" key="1">
    <source>
        <dbReference type="ARBA" id="ARBA00004123"/>
    </source>
</evidence>
<dbReference type="EMBL" id="BEXD01004092">
    <property type="protein sequence ID" value="GBC06689.1"/>
    <property type="molecule type" value="Genomic_DNA"/>
</dbReference>
<dbReference type="PANTHER" id="PTHR46481:SF10">
    <property type="entry name" value="ZINC FINGER BED DOMAIN-CONTAINING PROTEIN 39"/>
    <property type="match status" value="1"/>
</dbReference>
<dbReference type="InterPro" id="IPR007021">
    <property type="entry name" value="DUF659"/>
</dbReference>
<keyword evidence="3" id="KW-0863">Zinc-finger</keyword>
<keyword evidence="2" id="KW-0479">Metal-binding</keyword>
<sequence length="236" mass="27300">MNCTSDTSKLQGTKHRKQQTIDEYKYDTFTSRDQIILESLFTRAFYSAGISFNVIENEDFILFLKKACSLFKIPSRSSLSNALLNQEFKHLQSIVRLTLSESPTYCLISDGWSNVQRTSIINYMISVPKPIFFKVTAFKEECHTAENIAKGLKATMEEAGINKFFAIITDNTPNMKAAWKMLKQKYPKKIFLGCWAHGIYLWMKDIFNIDWTKDILEKAKKLSNYFRNHQVALATL</sequence>
<dbReference type="InterPro" id="IPR052035">
    <property type="entry name" value="ZnF_BED_domain_contain"/>
</dbReference>
<dbReference type="GO" id="GO:0005634">
    <property type="term" value="C:nucleus"/>
    <property type="evidence" value="ECO:0007669"/>
    <property type="project" value="UniProtKB-SubCell"/>
</dbReference>
<dbReference type="PANTHER" id="PTHR46481">
    <property type="entry name" value="ZINC FINGER BED DOMAIN-CONTAINING PROTEIN 4"/>
    <property type="match status" value="1"/>
</dbReference>
<evidence type="ECO:0000313" key="8">
    <source>
        <dbReference type="Proteomes" id="UP000247702"/>
    </source>
</evidence>
<dbReference type="Proteomes" id="UP000247702">
    <property type="component" value="Unassembled WGS sequence"/>
</dbReference>
<keyword evidence="8" id="KW-1185">Reference proteome</keyword>
<organism evidence="7 8">
    <name type="scientific">Rhizophagus clarus</name>
    <dbReference type="NCBI Taxonomy" id="94130"/>
    <lineage>
        <taxon>Eukaryota</taxon>
        <taxon>Fungi</taxon>
        <taxon>Fungi incertae sedis</taxon>
        <taxon>Mucoromycota</taxon>
        <taxon>Glomeromycotina</taxon>
        <taxon>Glomeromycetes</taxon>
        <taxon>Glomerales</taxon>
        <taxon>Glomeraceae</taxon>
        <taxon>Rhizophagus</taxon>
    </lineage>
</organism>
<comment type="caution">
    <text evidence="7">The sequence shown here is derived from an EMBL/GenBank/DDBJ whole genome shotgun (WGS) entry which is preliminary data.</text>
</comment>
<dbReference type="InterPro" id="IPR012337">
    <property type="entry name" value="RNaseH-like_sf"/>
</dbReference>
<evidence type="ECO:0000256" key="3">
    <source>
        <dbReference type="ARBA" id="ARBA00022771"/>
    </source>
</evidence>
<evidence type="ECO:0000256" key="4">
    <source>
        <dbReference type="ARBA" id="ARBA00022833"/>
    </source>
</evidence>
<evidence type="ECO:0000256" key="2">
    <source>
        <dbReference type="ARBA" id="ARBA00022723"/>
    </source>
</evidence>
<comment type="subcellular location">
    <subcellularLocation>
        <location evidence="1">Nucleus</location>
    </subcellularLocation>
</comment>
<accession>A0A2Z6SKB0</accession>
<dbReference type="Pfam" id="PF04937">
    <property type="entry name" value="DUF659"/>
    <property type="match status" value="1"/>
</dbReference>
<evidence type="ECO:0000259" key="6">
    <source>
        <dbReference type="Pfam" id="PF04937"/>
    </source>
</evidence>
<evidence type="ECO:0000313" key="7">
    <source>
        <dbReference type="EMBL" id="GBC06689.1"/>
    </source>
</evidence>
<dbReference type="AlphaFoldDB" id="A0A2Z6SKB0"/>
<keyword evidence="5" id="KW-0539">Nucleus</keyword>
<feature type="domain" description="DUF659" evidence="6">
    <location>
        <begin position="74"/>
        <end position="221"/>
    </location>
</feature>
<keyword evidence="4" id="KW-0862">Zinc</keyword>
<dbReference type="SUPFAM" id="SSF53098">
    <property type="entry name" value="Ribonuclease H-like"/>
    <property type="match status" value="1"/>
</dbReference>
<proteinExistence type="predicted"/>
<protein>
    <recommendedName>
        <fullName evidence="6">DUF659 domain-containing protein</fullName>
    </recommendedName>
</protein>
<gene>
    <name evidence="7" type="ORF">RclHR1_00070056</name>
</gene>
<dbReference type="GO" id="GO:0008270">
    <property type="term" value="F:zinc ion binding"/>
    <property type="evidence" value="ECO:0007669"/>
    <property type="project" value="UniProtKB-KW"/>
</dbReference>